<evidence type="ECO:0000313" key="2">
    <source>
        <dbReference type="EMBL" id="AOM77158.1"/>
    </source>
</evidence>
<evidence type="ECO:0000256" key="1">
    <source>
        <dbReference type="SAM" id="Coils"/>
    </source>
</evidence>
<reference evidence="2 3" key="1">
    <citation type="submission" date="2016-08" db="EMBL/GenBank/DDBJ databases">
        <authorList>
            <person name="Seilhamer J.J."/>
        </authorList>
    </citation>
    <scope>NUCLEOTIDE SEQUENCE [LARGE SCALE GENOMIC DNA]</scope>
    <source>
        <strain evidence="2 3">DX4</strain>
    </source>
</reference>
<name>A0A1D7QEN7_9SPHI</name>
<sequence length="188" mass="22196">MLLSEHKDLKLEIKSLPEKEKDKLLLRLIAKDKILTEHLHFKLLEDEQDLVERQERLRDRIDTEISELLSNRKLNSKDVLLKMRKLNGSITHHFKVTKDLNTEIELRIHLFRGIPIDFNEGVFSPLHKFNEKLMIYFAKSVLSVFNKYLKMHEDIQFDLKEGFNEVLSKLYLYKTAAVAAELGLPKEI</sequence>
<feature type="coiled-coil region" evidence="1">
    <location>
        <begin position="44"/>
        <end position="71"/>
    </location>
</feature>
<dbReference type="RefSeq" id="WP_069378851.1">
    <property type="nucleotide sequence ID" value="NZ_CP017141.1"/>
</dbReference>
<dbReference type="Proteomes" id="UP000094313">
    <property type="component" value="Chromosome"/>
</dbReference>
<keyword evidence="3" id="KW-1185">Reference proteome</keyword>
<accession>A0A1D7QEN7</accession>
<keyword evidence="1" id="KW-0175">Coiled coil</keyword>
<dbReference type="AlphaFoldDB" id="A0A1D7QEN7"/>
<dbReference type="KEGG" id="psty:BFS30_08240"/>
<gene>
    <name evidence="2" type="ORF">BFS30_08240</name>
</gene>
<dbReference type="OrthoDB" id="1432119at2"/>
<organism evidence="2 3">
    <name type="scientific">Pedobacter steynii</name>
    <dbReference type="NCBI Taxonomy" id="430522"/>
    <lineage>
        <taxon>Bacteria</taxon>
        <taxon>Pseudomonadati</taxon>
        <taxon>Bacteroidota</taxon>
        <taxon>Sphingobacteriia</taxon>
        <taxon>Sphingobacteriales</taxon>
        <taxon>Sphingobacteriaceae</taxon>
        <taxon>Pedobacter</taxon>
    </lineage>
</organism>
<dbReference type="EMBL" id="CP017141">
    <property type="protein sequence ID" value="AOM77158.1"/>
    <property type="molecule type" value="Genomic_DNA"/>
</dbReference>
<protein>
    <submittedName>
        <fullName evidence="2">Uncharacterized protein</fullName>
    </submittedName>
</protein>
<proteinExistence type="predicted"/>
<evidence type="ECO:0000313" key="3">
    <source>
        <dbReference type="Proteomes" id="UP000094313"/>
    </source>
</evidence>